<dbReference type="AlphaFoldDB" id="A0A3P3XYQ1"/>
<sequence length="143" mass="15559">MPSFFPLRSVLPCRVCIIEPRAMGALFRAVWQQNKNVGEAAILCDVLNGAGFPGERLVNRAATDPHVKKQLAENTATALQRGVIGVPTYEVADKPSASSLLLFGQDRTDQLLDILAGWQPSPPNAAQQRALNKLQLFAHSSRL</sequence>
<dbReference type="Pfam" id="PF01323">
    <property type="entry name" value="DSBA"/>
    <property type="match status" value="1"/>
</dbReference>
<dbReference type="GO" id="GO:0004602">
    <property type="term" value="F:glutathione peroxidase activity"/>
    <property type="evidence" value="ECO:0007669"/>
    <property type="project" value="TreeGrafter"/>
</dbReference>
<dbReference type="PANTHER" id="PTHR42943:SF4">
    <property type="entry name" value="C2H2-TYPE DOMAIN-CONTAINING PROTEIN"/>
    <property type="match status" value="1"/>
</dbReference>
<dbReference type="EMBL" id="OVEO01000001">
    <property type="protein sequence ID" value="SPQ93022.1"/>
    <property type="molecule type" value="Genomic_DNA"/>
</dbReference>
<dbReference type="GO" id="GO:0005739">
    <property type="term" value="C:mitochondrion"/>
    <property type="evidence" value="ECO:0007669"/>
    <property type="project" value="TreeGrafter"/>
</dbReference>
<evidence type="ECO:0000313" key="3">
    <source>
        <dbReference type="Proteomes" id="UP000290189"/>
    </source>
</evidence>
<dbReference type="InterPro" id="IPR036249">
    <property type="entry name" value="Thioredoxin-like_sf"/>
</dbReference>
<reference evidence="2 3" key="1">
    <citation type="submission" date="2018-03" db="EMBL/GenBank/DDBJ databases">
        <authorList>
            <person name="Fogelqvist J."/>
        </authorList>
    </citation>
    <scope>NUCLEOTIDE SEQUENCE [LARGE SCALE GENOMIC DNA]</scope>
</reference>
<dbReference type="InterPro" id="IPR051924">
    <property type="entry name" value="GST_Kappa/NadH"/>
</dbReference>
<dbReference type="InterPro" id="IPR001853">
    <property type="entry name" value="DSBA-like_thioredoxin_dom"/>
</dbReference>
<keyword evidence="2" id="KW-0496">Mitochondrion</keyword>
<dbReference type="SUPFAM" id="SSF52833">
    <property type="entry name" value="Thioredoxin-like"/>
    <property type="match status" value="1"/>
</dbReference>
<name>A0A3P3XYQ1_PLABS</name>
<dbReference type="PANTHER" id="PTHR42943">
    <property type="entry name" value="GLUTATHIONE S-TRANSFERASE KAPPA"/>
    <property type="match status" value="1"/>
</dbReference>
<gene>
    <name evidence="2" type="ORF">PLBR_LOCUS237</name>
</gene>
<dbReference type="GO" id="GO:0006749">
    <property type="term" value="P:glutathione metabolic process"/>
    <property type="evidence" value="ECO:0007669"/>
    <property type="project" value="TreeGrafter"/>
</dbReference>
<dbReference type="GO" id="GO:0004364">
    <property type="term" value="F:glutathione transferase activity"/>
    <property type="evidence" value="ECO:0007669"/>
    <property type="project" value="TreeGrafter"/>
</dbReference>
<dbReference type="GO" id="GO:0005777">
    <property type="term" value="C:peroxisome"/>
    <property type="evidence" value="ECO:0007669"/>
    <property type="project" value="TreeGrafter"/>
</dbReference>
<geneLocation type="mitochondrion" evidence="2"/>
<dbReference type="Gene3D" id="3.40.30.10">
    <property type="entry name" value="Glutaredoxin"/>
    <property type="match status" value="1"/>
</dbReference>
<organism evidence="2 3">
    <name type="scientific">Plasmodiophora brassicae</name>
    <name type="common">Clubroot disease agent</name>
    <dbReference type="NCBI Taxonomy" id="37360"/>
    <lineage>
        <taxon>Eukaryota</taxon>
        <taxon>Sar</taxon>
        <taxon>Rhizaria</taxon>
        <taxon>Endomyxa</taxon>
        <taxon>Phytomyxea</taxon>
        <taxon>Plasmodiophorida</taxon>
        <taxon>Plasmodiophoridae</taxon>
        <taxon>Plasmodiophora</taxon>
    </lineage>
</organism>
<feature type="domain" description="DSBA-like thioredoxin" evidence="1">
    <location>
        <begin position="22"/>
        <end position="115"/>
    </location>
</feature>
<evidence type="ECO:0000313" key="2">
    <source>
        <dbReference type="EMBL" id="SPQ93022.1"/>
    </source>
</evidence>
<evidence type="ECO:0000259" key="1">
    <source>
        <dbReference type="Pfam" id="PF01323"/>
    </source>
</evidence>
<dbReference type="Proteomes" id="UP000290189">
    <property type="component" value="Unassembled WGS sequence"/>
</dbReference>
<proteinExistence type="predicted"/>
<accession>A0A3P3XYQ1</accession>
<protein>
    <recommendedName>
        <fullName evidence="1">DSBA-like thioredoxin domain-containing protein</fullName>
    </recommendedName>
</protein>